<accession>A0AA86NH45</accession>
<name>A0AA86NH45_9EUKA</name>
<comment type="caution">
    <text evidence="13">The sequence shown here is derived from an EMBL/GenBank/DDBJ whole genome shotgun (WGS) entry which is preliminary data.</text>
</comment>
<dbReference type="GO" id="GO:0015031">
    <property type="term" value="P:protein transport"/>
    <property type="evidence" value="ECO:0007669"/>
    <property type="project" value="UniProtKB-KW"/>
</dbReference>
<feature type="domain" description="V-SNARE coiled-coil homology" evidence="12">
    <location>
        <begin position="129"/>
        <end position="189"/>
    </location>
</feature>
<evidence type="ECO:0000256" key="5">
    <source>
        <dbReference type="ARBA" id="ARBA00022989"/>
    </source>
</evidence>
<dbReference type="InterPro" id="IPR042855">
    <property type="entry name" value="V_SNARE_CC"/>
</dbReference>
<proteinExistence type="inferred from homology"/>
<dbReference type="Pfam" id="PF00957">
    <property type="entry name" value="Synaptobrevin"/>
    <property type="match status" value="1"/>
</dbReference>
<dbReference type="SMART" id="SM01270">
    <property type="entry name" value="Longin"/>
    <property type="match status" value="1"/>
</dbReference>
<keyword evidence="8 9" id="KW-0175">Coiled coil</keyword>
<evidence type="ECO:0000256" key="9">
    <source>
        <dbReference type="SAM" id="Coils"/>
    </source>
</evidence>
<dbReference type="GO" id="GO:0005737">
    <property type="term" value="C:cytoplasm"/>
    <property type="evidence" value="ECO:0007669"/>
    <property type="project" value="UniProtKB-ARBA"/>
</dbReference>
<dbReference type="PROSITE" id="PS50859">
    <property type="entry name" value="LONGIN"/>
    <property type="match status" value="1"/>
</dbReference>
<reference evidence="15 17" key="2">
    <citation type="submission" date="2024-07" db="EMBL/GenBank/DDBJ databases">
        <authorList>
            <person name="Akdeniz Z."/>
        </authorList>
    </citation>
    <scope>NUCLEOTIDE SEQUENCE [LARGE SCALE GENOMIC DNA]</scope>
</reference>
<evidence type="ECO:0000256" key="6">
    <source>
        <dbReference type="ARBA" id="ARBA00023136"/>
    </source>
</evidence>
<dbReference type="CDD" id="cd14824">
    <property type="entry name" value="Longin"/>
    <property type="match status" value="1"/>
</dbReference>
<keyword evidence="2" id="KW-0813">Transport</keyword>
<dbReference type="CDD" id="cd15843">
    <property type="entry name" value="R-SNARE"/>
    <property type="match status" value="1"/>
</dbReference>
<dbReference type="InterPro" id="IPR051097">
    <property type="entry name" value="Synaptobrevin-like_transport"/>
</dbReference>
<evidence type="ECO:0000259" key="12">
    <source>
        <dbReference type="PROSITE" id="PS50892"/>
    </source>
</evidence>
<dbReference type="EMBL" id="CAXDID020000219">
    <property type="protein sequence ID" value="CAL6058216.1"/>
    <property type="molecule type" value="Genomic_DNA"/>
</dbReference>
<keyword evidence="4" id="KW-0653">Protein transport</keyword>
<dbReference type="PROSITE" id="PS50892">
    <property type="entry name" value="V_SNARE"/>
    <property type="match status" value="1"/>
</dbReference>
<dbReference type="EMBL" id="CATOUU010000184">
    <property type="protein sequence ID" value="CAI9919699.1"/>
    <property type="molecule type" value="Genomic_DNA"/>
</dbReference>
<keyword evidence="6 10" id="KW-0472">Membrane</keyword>
<dbReference type="AlphaFoldDB" id="A0AA86NH45"/>
<dbReference type="Pfam" id="PF13774">
    <property type="entry name" value="Longin"/>
    <property type="match status" value="1"/>
</dbReference>
<evidence type="ECO:0000313" key="14">
    <source>
        <dbReference type="EMBL" id="CAI9972105.1"/>
    </source>
</evidence>
<keyword evidence="5 10" id="KW-1133">Transmembrane helix</keyword>
<gene>
    <name evidence="15" type="ORF">HINF_LOCUS48106</name>
    <name evidence="16" type="ORF">HINF_LOCUS48240</name>
    <name evidence="14" type="ORF">HINF_LOCUS59750</name>
    <name evidence="13" type="ORF">HINF_LOCUS7344</name>
</gene>
<evidence type="ECO:0000256" key="2">
    <source>
        <dbReference type="ARBA" id="ARBA00022448"/>
    </source>
</evidence>
<dbReference type="SUPFAM" id="SSF64356">
    <property type="entry name" value="SNARE-like"/>
    <property type="match status" value="1"/>
</dbReference>
<feature type="transmembrane region" description="Helical" evidence="10">
    <location>
        <begin position="191"/>
        <end position="214"/>
    </location>
</feature>
<dbReference type="PANTHER" id="PTHR21136">
    <property type="entry name" value="SNARE PROTEINS"/>
    <property type="match status" value="1"/>
</dbReference>
<evidence type="ECO:0000256" key="4">
    <source>
        <dbReference type="ARBA" id="ARBA00022927"/>
    </source>
</evidence>
<evidence type="ECO:0000256" key="7">
    <source>
        <dbReference type="ARBA" id="ARBA00046280"/>
    </source>
</evidence>
<dbReference type="Gene3D" id="1.20.5.110">
    <property type="match status" value="1"/>
</dbReference>
<evidence type="ECO:0000313" key="13">
    <source>
        <dbReference type="EMBL" id="CAI9919699.1"/>
    </source>
</evidence>
<keyword evidence="3 10" id="KW-0812">Transmembrane</keyword>
<protein>
    <submittedName>
        <fullName evidence="13">Synaptobrevin</fullName>
    </submittedName>
</protein>
<evidence type="ECO:0000313" key="17">
    <source>
        <dbReference type="Proteomes" id="UP001642409"/>
    </source>
</evidence>
<evidence type="ECO:0000256" key="8">
    <source>
        <dbReference type="PROSITE-ProRule" id="PRU00290"/>
    </source>
</evidence>
<evidence type="ECO:0000259" key="11">
    <source>
        <dbReference type="PROSITE" id="PS50859"/>
    </source>
</evidence>
<dbReference type="GO" id="GO:0016192">
    <property type="term" value="P:vesicle-mediated transport"/>
    <property type="evidence" value="ECO:0007669"/>
    <property type="project" value="InterPro"/>
</dbReference>
<dbReference type="Proteomes" id="UP001642409">
    <property type="component" value="Unassembled WGS sequence"/>
</dbReference>
<dbReference type="InterPro" id="IPR001388">
    <property type="entry name" value="Synaptobrevin-like"/>
</dbReference>
<dbReference type="EMBL" id="CATOUU010001103">
    <property type="protein sequence ID" value="CAI9972105.1"/>
    <property type="molecule type" value="Genomic_DNA"/>
</dbReference>
<dbReference type="PANTHER" id="PTHR21136:SF168">
    <property type="entry name" value="VESICLE-ASSOCIATED MEMBRANE PROTEIN 9"/>
    <property type="match status" value="1"/>
</dbReference>
<comment type="subcellular location">
    <subcellularLocation>
        <location evidence="7">Endomembrane system</location>
        <topology evidence="7">Single-pass type IV membrane protein</topology>
    </subcellularLocation>
</comment>
<evidence type="ECO:0000313" key="16">
    <source>
        <dbReference type="EMBL" id="CAL6058380.1"/>
    </source>
</evidence>
<dbReference type="PRINTS" id="PR00219">
    <property type="entry name" value="SYNAPTOBREVN"/>
</dbReference>
<feature type="coiled-coil region" evidence="9">
    <location>
        <begin position="151"/>
        <end position="185"/>
    </location>
</feature>
<evidence type="ECO:0000256" key="1">
    <source>
        <dbReference type="ARBA" id="ARBA00008025"/>
    </source>
</evidence>
<dbReference type="InterPro" id="IPR010908">
    <property type="entry name" value="Longin_dom"/>
</dbReference>
<feature type="domain" description="Longin" evidence="11">
    <location>
        <begin position="9"/>
        <end position="116"/>
    </location>
</feature>
<comment type="similarity">
    <text evidence="1">Belongs to the synaptobrevin family.</text>
</comment>
<keyword evidence="17" id="KW-1185">Reference proteome</keyword>
<dbReference type="SUPFAM" id="SSF58038">
    <property type="entry name" value="SNARE fusion complex"/>
    <property type="match status" value="1"/>
</dbReference>
<dbReference type="Gene3D" id="3.30.450.50">
    <property type="entry name" value="Longin domain"/>
    <property type="match status" value="1"/>
</dbReference>
<dbReference type="GO" id="GO:0012505">
    <property type="term" value="C:endomembrane system"/>
    <property type="evidence" value="ECO:0007669"/>
    <property type="project" value="UniProtKB-SubCell"/>
</dbReference>
<sequence>MPEVNYACVAYKSTVLAQAGSNQKMESQFAANIDNVLKNFVDKNNMRTCEEKSDMSFAVTVQNEIIYVAFATAGTKRAQLYGLLQDIASEFSQKFPLQTAKFASKLQMQREFGPYLGNGIKNISKFGSNTQQLQSDLEEVKGLVMDNVNAVMRRAQQLDTIENDANELRDNASEFATETDKLKKAMLCKKISMIAGISVAIVAIILIIVLPMVLK</sequence>
<dbReference type="InterPro" id="IPR011012">
    <property type="entry name" value="Longin-like_dom_sf"/>
</dbReference>
<evidence type="ECO:0000256" key="3">
    <source>
        <dbReference type="ARBA" id="ARBA00022692"/>
    </source>
</evidence>
<dbReference type="GO" id="GO:0016020">
    <property type="term" value="C:membrane"/>
    <property type="evidence" value="ECO:0007669"/>
    <property type="project" value="InterPro"/>
</dbReference>
<evidence type="ECO:0000313" key="15">
    <source>
        <dbReference type="EMBL" id="CAL6058216.1"/>
    </source>
</evidence>
<organism evidence="13">
    <name type="scientific">Hexamita inflata</name>
    <dbReference type="NCBI Taxonomy" id="28002"/>
    <lineage>
        <taxon>Eukaryota</taxon>
        <taxon>Metamonada</taxon>
        <taxon>Diplomonadida</taxon>
        <taxon>Hexamitidae</taxon>
        <taxon>Hexamitinae</taxon>
        <taxon>Hexamita</taxon>
    </lineage>
</organism>
<reference evidence="13" key="1">
    <citation type="submission" date="2023-06" db="EMBL/GenBank/DDBJ databases">
        <authorList>
            <person name="Kurt Z."/>
        </authorList>
    </citation>
    <scope>NUCLEOTIDE SEQUENCE</scope>
</reference>
<dbReference type="EMBL" id="CAXDID020000221">
    <property type="protein sequence ID" value="CAL6058380.1"/>
    <property type="molecule type" value="Genomic_DNA"/>
</dbReference>
<evidence type="ECO:0000256" key="10">
    <source>
        <dbReference type="SAM" id="Phobius"/>
    </source>
</evidence>